<dbReference type="Pfam" id="PF00627">
    <property type="entry name" value="UBA"/>
    <property type="match status" value="1"/>
</dbReference>
<dbReference type="InterPro" id="IPR035969">
    <property type="entry name" value="Rab-GAP_TBC_sf"/>
</dbReference>
<feature type="compositionally biased region" description="Basic and acidic residues" evidence="4">
    <location>
        <begin position="1100"/>
        <end position="1152"/>
    </location>
</feature>
<evidence type="ECO:0000256" key="1">
    <source>
        <dbReference type="ARBA" id="ARBA00006296"/>
    </source>
</evidence>
<dbReference type="PROSITE" id="PS50826">
    <property type="entry name" value="RUN"/>
    <property type="match status" value="1"/>
</dbReference>
<dbReference type="Pfam" id="PF00566">
    <property type="entry name" value="RabGAP-TBC"/>
    <property type="match status" value="1"/>
</dbReference>
<dbReference type="InterPro" id="IPR000195">
    <property type="entry name" value="Rab-GAP-TBC_dom"/>
</dbReference>
<evidence type="ECO:0000313" key="5">
    <source>
        <dbReference type="EMBL" id="CAD7226172.1"/>
    </source>
</evidence>
<dbReference type="GO" id="GO:0031267">
    <property type="term" value="F:small GTPase binding"/>
    <property type="evidence" value="ECO:0007669"/>
    <property type="project" value="TreeGrafter"/>
</dbReference>
<dbReference type="FunFam" id="1.10.472.80:FF:000012">
    <property type="entry name" value="Small G protein signaling modulator 3"/>
    <property type="match status" value="1"/>
</dbReference>
<dbReference type="Gene3D" id="1.10.8.270">
    <property type="entry name" value="putative rabgap domain of human tbc1 domain family member 14 like domains"/>
    <property type="match status" value="1"/>
</dbReference>
<dbReference type="Gene3D" id="1.10.472.80">
    <property type="entry name" value="Ypt/Rab-GAP domain of gyp1p, domain 3"/>
    <property type="match status" value="1"/>
</dbReference>
<dbReference type="CDD" id="cd11813">
    <property type="entry name" value="SH3_SGSM3"/>
    <property type="match status" value="1"/>
</dbReference>
<dbReference type="InterPro" id="IPR001452">
    <property type="entry name" value="SH3_domain"/>
</dbReference>
<dbReference type="SUPFAM" id="SSF47923">
    <property type="entry name" value="Ypt/Rab-GAP domain of gyp1p"/>
    <property type="match status" value="2"/>
</dbReference>
<dbReference type="Gene3D" id="1.10.8.10">
    <property type="entry name" value="DNA helicase RuvA subunit, C-terminal domain"/>
    <property type="match status" value="2"/>
</dbReference>
<dbReference type="OrthoDB" id="44736at2759"/>
<dbReference type="Pfam" id="PF00018">
    <property type="entry name" value="SH3_1"/>
    <property type="match status" value="1"/>
</dbReference>
<proteinExistence type="inferred from homology"/>
<dbReference type="PROSITE" id="PS50030">
    <property type="entry name" value="UBA"/>
    <property type="match status" value="2"/>
</dbReference>
<dbReference type="Gene3D" id="2.30.30.40">
    <property type="entry name" value="SH3 Domains"/>
    <property type="match status" value="1"/>
</dbReference>
<dbReference type="SMART" id="SM00326">
    <property type="entry name" value="SH3"/>
    <property type="match status" value="1"/>
</dbReference>
<comment type="similarity">
    <text evidence="1">Belongs to the small G protein signaling modulator family.</text>
</comment>
<dbReference type="SMART" id="SM00164">
    <property type="entry name" value="TBC"/>
    <property type="match status" value="1"/>
</dbReference>
<feature type="region of interest" description="Disordered" evidence="4">
    <location>
        <begin position="1"/>
        <end position="29"/>
    </location>
</feature>
<dbReference type="PROSITE" id="PS50086">
    <property type="entry name" value="TBC_RABGAP"/>
    <property type="match status" value="1"/>
</dbReference>
<dbReference type="SUPFAM" id="SSF50044">
    <property type="entry name" value="SH3-domain"/>
    <property type="match status" value="1"/>
</dbReference>
<name>A0A7R8W737_9CRUS</name>
<dbReference type="FunFam" id="1.10.8.270:FF:000013">
    <property type="entry name" value="Small G protein signaling modulator 3"/>
    <property type="match status" value="1"/>
</dbReference>
<dbReference type="SMART" id="SM00165">
    <property type="entry name" value="UBA"/>
    <property type="match status" value="2"/>
</dbReference>
<gene>
    <name evidence="5" type="ORF">CTOB1V02_LOCUS4096</name>
</gene>
<dbReference type="SUPFAM" id="SSF46934">
    <property type="entry name" value="UBA-like"/>
    <property type="match status" value="2"/>
</dbReference>
<dbReference type="InterPro" id="IPR036028">
    <property type="entry name" value="SH3-like_dom_sf"/>
</dbReference>
<dbReference type="PANTHER" id="PTHR47219">
    <property type="entry name" value="RAB GTPASE-ACTIVATING PROTEIN 1-LIKE"/>
    <property type="match status" value="1"/>
</dbReference>
<feature type="compositionally biased region" description="Acidic residues" evidence="4">
    <location>
        <begin position="1153"/>
        <end position="1164"/>
    </location>
</feature>
<dbReference type="InterPro" id="IPR009060">
    <property type="entry name" value="UBA-like_sf"/>
</dbReference>
<feature type="region of interest" description="Disordered" evidence="4">
    <location>
        <begin position="1100"/>
        <end position="1180"/>
    </location>
</feature>
<evidence type="ECO:0000256" key="3">
    <source>
        <dbReference type="ARBA" id="ARBA00030864"/>
    </source>
</evidence>
<dbReference type="SUPFAM" id="SSF140741">
    <property type="entry name" value="RUN domain-like"/>
    <property type="match status" value="1"/>
</dbReference>
<dbReference type="InterPro" id="IPR050302">
    <property type="entry name" value="Rab_GAP_TBC_domain"/>
</dbReference>
<protein>
    <recommendedName>
        <fullName evidence="3">RUN and TBC1 domain-containing protein 3</fullName>
    </recommendedName>
</protein>
<dbReference type="InterPro" id="IPR015940">
    <property type="entry name" value="UBA"/>
</dbReference>
<dbReference type="PROSITE" id="PS50002">
    <property type="entry name" value="SH3"/>
    <property type="match status" value="1"/>
</dbReference>
<dbReference type="CDD" id="cd17688">
    <property type="entry name" value="RUN_SGSM3"/>
    <property type="match status" value="1"/>
</dbReference>
<dbReference type="PANTHER" id="PTHR47219:SF13">
    <property type="entry name" value="RUN AND TBC1 DOMAIN-CONTAINING PROTEIN 3"/>
    <property type="match status" value="1"/>
</dbReference>
<sequence length="1342" mass="151245">MDLAKHLFTREEDERTPYSKHNPNSWDEDVASVCEDDDFSDRPPPGGPFSAVIPSMWPKDIGRYIRQYNDVEGPTDCRYDEFGFKVEEDTLQESSPMSSDPYVEDAGHRLKWLAYLEFAHGKDGKELSWDSVDAKLTYTDKLKGMVTEGIPHSLRPQVWVRLSGALVKKQSSDTTYTEILNAASSDQLVTAKQVEKDLLRTLPGNACFSSITAPGVSKLRRVLRSVAWLYPHIGYCQGMGFVAACLLLVMDEETAFWMMCAAIEDLLPPSYYSNSLLGIQADQRVLRELIGSFLPAVDAILKEHDMDIGLITVNWFLTLFASVLQMKVLVRIWDLFFCDGSIVLFQIAMGMMKLCEERIVKTKNSAELFAVLSELPGSIRDTENLLKVSFDLCGSSLTDVTIGTGRRRQLAYLMAAEGPSAASLETDRSWITQKVYRRSLKRSKSLVHVAIFGDPDGDDDLKTKNIRQTELLVSLKEAILLVGRHFQQQDLRLADATLSPDYSMASHSKDHDHFAKIAASKRKRAKAIMDFERHEEDELGFRLNDVITIVSMKDEHCWVGELNGLRGWFPAKFVEILDERSKEYSPAGDDSICPIVADYVRGTFSPALKAVLEQGMKRPYLLGGPCHPWLFIEEVSSKEVEKDYESVYSRLVLCRTFRLDEDGKVLTPEELLYRSVTLINRSHDPHHAQMDVKLRSLICLGLNEQALHLWLEVLANSPLVHKWYTLHSFMASPGWVQIKCELRVLAQFPFQLDPDWELPSQILHDTVLGVFLSLFSKIHPQCAMVFPGDPLGSSAGKDEEKSDDPSLIRLNFWLEAKLWECGVRPMMGIDTVKSMALTHFLSPNDAISSLPDFRLAHIRQRRVLPEDGDVGREGLRSGDDILILRKRKETMSEMLDRTPMTAPTLADIKRQTAHLEAVSVKKTHIPTPSIPDLTTNIRRILMTLCRRCVALQLGNPLSAAIIRQAKEKLEGRLNPQVDKDKLNQLKDMGFLEHRATKALLLNRMVVADAMEWLLLHADDADIDEPFNLRLLSRQARDRHPRPAFDERDVCHEEIDISVVEAPIAIPRLHNTVTPISSRTRLYPASVDSVRVLFQNQDQFENHLDDRKGKREGGEGEMRKGKREGGEGEMRKGKREGGEGEMRKGKREGGERENEQEDDDDESLDEPLSGLSLPGLPTSKQLLEDCKNGPTVHDIEELIGLIRDYRHRLFLPNRRALGIIRDMGFSEVEAVAALRASNNARDAAIDWLLNGRKPTMDEIEGPMHPEAPAMKVVLSNPAIVSAMTKPKVLSAFIAILTAPRSAPQWMGDPDIALALQTIYRIYHTEKRHDAFSPPQTAQASSAS</sequence>
<feature type="compositionally biased region" description="Low complexity" evidence="4">
    <location>
        <begin position="1165"/>
        <end position="1176"/>
    </location>
</feature>
<dbReference type="InterPro" id="IPR004012">
    <property type="entry name" value="Run_dom"/>
</dbReference>
<reference evidence="5" key="1">
    <citation type="submission" date="2020-11" db="EMBL/GenBank/DDBJ databases">
        <authorList>
            <person name="Tran Van P."/>
        </authorList>
    </citation>
    <scope>NUCLEOTIDE SEQUENCE</scope>
</reference>
<accession>A0A7R8W737</accession>
<dbReference type="EMBL" id="OB660766">
    <property type="protein sequence ID" value="CAD7226172.1"/>
    <property type="molecule type" value="Genomic_DNA"/>
</dbReference>
<feature type="compositionally biased region" description="Basic and acidic residues" evidence="4">
    <location>
        <begin position="1"/>
        <end position="17"/>
    </location>
</feature>
<dbReference type="InterPro" id="IPR035833">
    <property type="entry name" value="SGSM3_SH3"/>
</dbReference>
<dbReference type="InterPro" id="IPR037213">
    <property type="entry name" value="Run_dom_sf"/>
</dbReference>
<dbReference type="Gene3D" id="1.10.260.100">
    <property type="match status" value="1"/>
</dbReference>
<dbReference type="Pfam" id="PF22562">
    <property type="entry name" value="UBA_7"/>
    <property type="match status" value="1"/>
</dbReference>
<dbReference type="GO" id="GO:0005096">
    <property type="term" value="F:GTPase activator activity"/>
    <property type="evidence" value="ECO:0007669"/>
    <property type="project" value="TreeGrafter"/>
</dbReference>
<dbReference type="Gene3D" id="1.20.58.900">
    <property type="match status" value="1"/>
</dbReference>
<evidence type="ECO:0000256" key="4">
    <source>
        <dbReference type="SAM" id="MobiDB-lite"/>
    </source>
</evidence>
<organism evidence="5">
    <name type="scientific">Cyprideis torosa</name>
    <dbReference type="NCBI Taxonomy" id="163714"/>
    <lineage>
        <taxon>Eukaryota</taxon>
        <taxon>Metazoa</taxon>
        <taxon>Ecdysozoa</taxon>
        <taxon>Arthropoda</taxon>
        <taxon>Crustacea</taxon>
        <taxon>Oligostraca</taxon>
        <taxon>Ostracoda</taxon>
        <taxon>Podocopa</taxon>
        <taxon>Podocopida</taxon>
        <taxon>Cytherocopina</taxon>
        <taxon>Cytheroidea</taxon>
        <taxon>Cytherideidae</taxon>
        <taxon>Cyprideis</taxon>
    </lineage>
</organism>
<dbReference type="FunFam" id="2.30.30.40:FF:000115">
    <property type="entry name" value="Small G protein signaling modulator 3 homolog"/>
    <property type="match status" value="1"/>
</dbReference>
<keyword evidence="2" id="KW-0728">SH3 domain</keyword>
<dbReference type="SMART" id="SM00593">
    <property type="entry name" value="RUN"/>
    <property type="match status" value="1"/>
</dbReference>
<evidence type="ECO:0000256" key="2">
    <source>
        <dbReference type="ARBA" id="ARBA00022443"/>
    </source>
</evidence>
<dbReference type="Pfam" id="PF02759">
    <property type="entry name" value="RUN"/>
    <property type="match status" value="1"/>
</dbReference>